<gene>
    <name evidence="1" type="ORF">HPB47_006542</name>
</gene>
<name>A0AC60PAP0_IXOPE</name>
<comment type="caution">
    <text evidence="1">The sequence shown here is derived from an EMBL/GenBank/DDBJ whole genome shotgun (WGS) entry which is preliminary data.</text>
</comment>
<dbReference type="Proteomes" id="UP000805193">
    <property type="component" value="Unassembled WGS sequence"/>
</dbReference>
<evidence type="ECO:0000313" key="1">
    <source>
        <dbReference type="EMBL" id="KAG0416326.1"/>
    </source>
</evidence>
<protein>
    <submittedName>
        <fullName evidence="1">Uncharacterized protein</fullName>
    </submittedName>
</protein>
<reference evidence="1 2" key="1">
    <citation type="journal article" date="2020" name="Cell">
        <title>Large-Scale Comparative Analyses of Tick Genomes Elucidate Their Genetic Diversity and Vector Capacities.</title>
        <authorList>
            <consortium name="Tick Genome and Microbiome Consortium (TIGMIC)"/>
            <person name="Jia N."/>
            <person name="Wang J."/>
            <person name="Shi W."/>
            <person name="Du L."/>
            <person name="Sun Y."/>
            <person name="Zhan W."/>
            <person name="Jiang J.F."/>
            <person name="Wang Q."/>
            <person name="Zhang B."/>
            <person name="Ji P."/>
            <person name="Bell-Sakyi L."/>
            <person name="Cui X.M."/>
            <person name="Yuan T.T."/>
            <person name="Jiang B.G."/>
            <person name="Yang W.F."/>
            <person name="Lam T.T."/>
            <person name="Chang Q.C."/>
            <person name="Ding S.J."/>
            <person name="Wang X.J."/>
            <person name="Zhu J.G."/>
            <person name="Ruan X.D."/>
            <person name="Zhao L."/>
            <person name="Wei J.T."/>
            <person name="Ye R.Z."/>
            <person name="Que T.C."/>
            <person name="Du C.H."/>
            <person name="Zhou Y.H."/>
            <person name="Cheng J.X."/>
            <person name="Dai P.F."/>
            <person name="Guo W.B."/>
            <person name="Han X.H."/>
            <person name="Huang E.J."/>
            <person name="Li L.F."/>
            <person name="Wei W."/>
            <person name="Gao Y.C."/>
            <person name="Liu J.Z."/>
            <person name="Shao H.Z."/>
            <person name="Wang X."/>
            <person name="Wang C.C."/>
            <person name="Yang T.C."/>
            <person name="Huo Q.B."/>
            <person name="Li W."/>
            <person name="Chen H.Y."/>
            <person name="Chen S.E."/>
            <person name="Zhou L.G."/>
            <person name="Ni X.B."/>
            <person name="Tian J.H."/>
            <person name="Sheng Y."/>
            <person name="Liu T."/>
            <person name="Pan Y.S."/>
            <person name="Xia L.Y."/>
            <person name="Li J."/>
            <person name="Zhao F."/>
            <person name="Cao W.C."/>
        </authorList>
    </citation>
    <scope>NUCLEOTIDE SEQUENCE [LARGE SCALE GENOMIC DNA]</scope>
    <source>
        <strain evidence="1">Iper-2018</strain>
    </source>
</reference>
<proteinExistence type="predicted"/>
<keyword evidence="2" id="KW-1185">Reference proteome</keyword>
<dbReference type="EMBL" id="JABSTQ010010963">
    <property type="protein sequence ID" value="KAG0416326.1"/>
    <property type="molecule type" value="Genomic_DNA"/>
</dbReference>
<feature type="non-terminal residue" evidence="1">
    <location>
        <position position="1"/>
    </location>
</feature>
<organism evidence="1 2">
    <name type="scientific">Ixodes persulcatus</name>
    <name type="common">Taiga tick</name>
    <dbReference type="NCBI Taxonomy" id="34615"/>
    <lineage>
        <taxon>Eukaryota</taxon>
        <taxon>Metazoa</taxon>
        <taxon>Ecdysozoa</taxon>
        <taxon>Arthropoda</taxon>
        <taxon>Chelicerata</taxon>
        <taxon>Arachnida</taxon>
        <taxon>Acari</taxon>
        <taxon>Parasitiformes</taxon>
        <taxon>Ixodida</taxon>
        <taxon>Ixodoidea</taxon>
        <taxon>Ixodidae</taxon>
        <taxon>Ixodinae</taxon>
        <taxon>Ixodes</taxon>
    </lineage>
</organism>
<sequence>DADPLGLPPTLTSACGPKDSLPACIICSKPYPVGSPTGLENKDGVDFFGPEAVWVCSECRDNLPSEELLGEDIDLSALRDGTLPKELLNMADELEASACMCEPYPGWRAPEAEVVREQQELRQCWQGVKQALHQAYQQAGLSLGEALARQVAAFRDERATPSEAQVRSMVSRLRRRDPHRLLQCLKYQAQLFIVESRLRMLHHVVASTTSTEGSHGSRLEDSLVAEYTKLRHAWEELNPLLEELVTLDLNKYGLSWELVNKYLFQAIVYSDPAIHKCLPDLLTQKHSVKFKQDHKALLELDSEMALTTIIWRKVQQLLDEPVQFELATLPKQQQMLQAQWERLASGWKSLDPEFLAKTAGLLAGDLAAEECSGMHERHACCLGTPGSEAQCPFAEAGLLGAAGEPSAMTHRSSALALHGALWAHGGDSCGPGVDPTTTAAPPDALAGTSSSLKKARLRDTTASEACECHACTPLQWPPAPPLPLPPPSQQPLIHPHLYGSPGVPRTINLELESLDTLQQQAYLATLGDWDDPHYKFGTPAHPRHPGSESPQLVAPATKPSSGPPPAPRASPPPVSTHRHSQQGACLDSDCDNALLDGEDSMDDTCSEHSSSTTASNQRGTGESRVCDCCYCEVFGHGTPPVAPVSKNYQEMRDRLRLILSKRKAEAMHMAKEQQQQQQHQARPEDDRAVEELLSYINGTDGGGGNKASTAQGDPVSSDTVAMSAAAAKGAVAKRQKRKTKRREDCDKVKEVPESKSHSPSPISRLIEEELEESKATLLPPKAVLNRKEARKENGIRLTKCSQNNNSSSNNTASSCNSCVVSIAELGDKVRPSLGGSPCPRVSSGSATSPVSNGRTPTTSISGNVFIIGGPSLPLDSSLEKGDASKMAAEKAELTVKAVPAAAAPSRNLFKKLPQNGQEAEVTVTALPSNHQRSSVSELLPTVKKDLCIAHQLNGAQAKSKKSRKKKNSSTDVTSPDDVFLPKDIDLENGDLDELEREVEAFKSIDLEDAISAENCVQLEAPLEDDVTGNYIVPSCQIFLFCNDSHQMGSVSILSEARVIEVYGYHGEYLSTLKNELMEEVDGMSVFRGDLTLVRPLKECCLKFIPLKSKESMWLYGIKVMVQQTTRPELPSMFPTSMPLKEVEERLQASGTQISDKAEALKKMMELFQGGASRFSGAMFQPSSSGLTSLPQTGLASLSHSLPQQDQQPSNAMSQLFSLLQGSVQPPVLQVPPKLVPKPVAPLELGREASLQYPASTDSNTQEALLTGLVKLLVEKTTRPPQSEVQAQPAAPSKEAEPLLATRGKNLVLELLEKSGMMNKEMATLLLTEIVEKSGVKFHLNHSLGDAEQRSNLPAQAAPTKEAGAAVIEQLNQSAEKEVSEHSSQERPLIEPKVEPSKEAASQTDVPDEMVPQVPRTDPEEVVGKMFQGLQDQLLELLGQRFEELKLEVVQKLDLKIQEMEERINGRFDAIIDALQGQEEDEEIFEQPDEGSV</sequence>
<accession>A0AC60PAP0</accession>
<evidence type="ECO:0000313" key="2">
    <source>
        <dbReference type="Proteomes" id="UP000805193"/>
    </source>
</evidence>